<evidence type="ECO:0000313" key="2">
    <source>
        <dbReference type="EMBL" id="CAG2236988.1"/>
    </source>
</evidence>
<keyword evidence="1" id="KW-0732">Signal</keyword>
<keyword evidence="3" id="KW-1185">Reference proteome</keyword>
<dbReference type="Proteomes" id="UP000683360">
    <property type="component" value="Unassembled WGS sequence"/>
</dbReference>
<feature type="chain" id="PRO_5035780038" evidence="1">
    <location>
        <begin position="18"/>
        <end position="499"/>
    </location>
</feature>
<dbReference type="PROSITE" id="PS51257">
    <property type="entry name" value="PROKAR_LIPOPROTEIN"/>
    <property type="match status" value="1"/>
</dbReference>
<sequence>MLRGLLIFGILVQVTYCAVISSCPAYGCRPSGTFSYLIDIQSKEPAVFWNTTYGAIPDSLGCVGNLNNIVCPYKGPKSNGYVGIGSDNGNQMWYDTVLHDPSLPVMDIEGGIIGTDGHYMVKYEADGTQIKPSKPVDPSLFPLYSVQLSDNGMLVFASMNGVMFAMDTAGIPLASISFNGSVERFNGSFLPVSTPIIVGTRVYVLTEFRPDEDTPESRMPNILGMRRLYAVDIFLRMVDRLHTTWYFNFERKIPKQKNSRLSKELKANEKDTTLRFKPRQPVQGNPLIMANIQEEVIYVILPPPETNGDMPSMFWAIKDDGDDASLLYKRTISASRMAMYEINGSLKHKSKSNIKTKSKLFDAISSKSVQEVAIPIWLLSESKSSIYKVNPTDGSIELTVNLTSMLGGVSEVTSDMMVSRSDDKGTDNVIFGITVKTSTITNYIMSLDSNGEMQWKVPTPSNVAVIGQIAGISSEGTNSDDMLVAFGNNKESGSVFAIK</sequence>
<feature type="signal peptide" evidence="1">
    <location>
        <begin position="1"/>
        <end position="17"/>
    </location>
</feature>
<evidence type="ECO:0000256" key="1">
    <source>
        <dbReference type="SAM" id="SignalP"/>
    </source>
</evidence>
<proteinExistence type="predicted"/>
<comment type="caution">
    <text evidence="2">The sequence shown here is derived from an EMBL/GenBank/DDBJ whole genome shotgun (WGS) entry which is preliminary data.</text>
</comment>
<organism evidence="2 3">
    <name type="scientific">Mytilus edulis</name>
    <name type="common">Blue mussel</name>
    <dbReference type="NCBI Taxonomy" id="6550"/>
    <lineage>
        <taxon>Eukaryota</taxon>
        <taxon>Metazoa</taxon>
        <taxon>Spiralia</taxon>
        <taxon>Lophotrochozoa</taxon>
        <taxon>Mollusca</taxon>
        <taxon>Bivalvia</taxon>
        <taxon>Autobranchia</taxon>
        <taxon>Pteriomorphia</taxon>
        <taxon>Mytilida</taxon>
        <taxon>Mytiloidea</taxon>
        <taxon>Mytilidae</taxon>
        <taxon>Mytilinae</taxon>
        <taxon>Mytilus</taxon>
    </lineage>
</organism>
<dbReference type="OrthoDB" id="6116336at2759"/>
<protein>
    <submittedName>
        <fullName evidence="2">Uncharacterized protein</fullName>
    </submittedName>
</protein>
<dbReference type="SUPFAM" id="SSF50998">
    <property type="entry name" value="Quinoprotein alcohol dehydrogenase-like"/>
    <property type="match status" value="1"/>
</dbReference>
<dbReference type="EMBL" id="CAJPWZ010002371">
    <property type="protein sequence ID" value="CAG2236988.1"/>
    <property type="molecule type" value="Genomic_DNA"/>
</dbReference>
<evidence type="ECO:0000313" key="3">
    <source>
        <dbReference type="Proteomes" id="UP000683360"/>
    </source>
</evidence>
<dbReference type="AlphaFoldDB" id="A0A8S3U4G0"/>
<name>A0A8S3U4G0_MYTED</name>
<reference evidence="2" key="1">
    <citation type="submission" date="2021-03" db="EMBL/GenBank/DDBJ databases">
        <authorList>
            <person name="Bekaert M."/>
        </authorList>
    </citation>
    <scope>NUCLEOTIDE SEQUENCE</scope>
</reference>
<dbReference type="InterPro" id="IPR011047">
    <property type="entry name" value="Quinoprotein_ADH-like_sf"/>
</dbReference>
<gene>
    <name evidence="2" type="ORF">MEDL_49475</name>
</gene>
<accession>A0A8S3U4G0</accession>